<organism evidence="1 2">
    <name type="scientific">Daphnia magna</name>
    <dbReference type="NCBI Taxonomy" id="35525"/>
    <lineage>
        <taxon>Eukaryota</taxon>
        <taxon>Metazoa</taxon>
        <taxon>Ecdysozoa</taxon>
        <taxon>Arthropoda</taxon>
        <taxon>Crustacea</taxon>
        <taxon>Branchiopoda</taxon>
        <taxon>Diplostraca</taxon>
        <taxon>Cladocera</taxon>
        <taxon>Anomopoda</taxon>
        <taxon>Daphniidae</taxon>
        <taxon>Daphnia</taxon>
    </lineage>
</organism>
<reference evidence="1 2" key="1">
    <citation type="journal article" date="2023" name="Nucleic Acids Res.">
        <title>The hologenome of Daphnia magna reveals possible DNA methylation and microbiome-mediated evolution of the host genome.</title>
        <authorList>
            <person name="Chaturvedi A."/>
            <person name="Li X."/>
            <person name="Dhandapani V."/>
            <person name="Marshall H."/>
            <person name="Kissane S."/>
            <person name="Cuenca-Cambronero M."/>
            <person name="Asole G."/>
            <person name="Calvet F."/>
            <person name="Ruiz-Romero M."/>
            <person name="Marangio P."/>
            <person name="Guigo R."/>
            <person name="Rago D."/>
            <person name="Mirbahai L."/>
            <person name="Eastwood N."/>
            <person name="Colbourne J.K."/>
            <person name="Zhou J."/>
            <person name="Mallon E."/>
            <person name="Orsini L."/>
        </authorList>
    </citation>
    <scope>NUCLEOTIDE SEQUENCE [LARGE SCALE GENOMIC DNA]</scope>
    <source>
        <strain evidence="1">LRV0_1</strain>
    </source>
</reference>
<protein>
    <submittedName>
        <fullName evidence="1">Uncharacterized protein</fullName>
    </submittedName>
</protein>
<gene>
    <name evidence="1" type="ORF">OUZ56_001559</name>
</gene>
<proteinExistence type="predicted"/>
<name>A0ABR0A3I4_9CRUS</name>
<evidence type="ECO:0000313" key="1">
    <source>
        <dbReference type="EMBL" id="KAK4019544.1"/>
    </source>
</evidence>
<dbReference type="EMBL" id="JAOYFB010000036">
    <property type="protein sequence ID" value="KAK4019544.1"/>
    <property type="molecule type" value="Genomic_DNA"/>
</dbReference>
<evidence type="ECO:0000313" key="2">
    <source>
        <dbReference type="Proteomes" id="UP001234178"/>
    </source>
</evidence>
<comment type="caution">
    <text evidence="1">The sequence shown here is derived from an EMBL/GenBank/DDBJ whole genome shotgun (WGS) entry which is preliminary data.</text>
</comment>
<accession>A0ABR0A3I4</accession>
<sequence length="88" mass="9957">MESTDQPKVVTAYRTLTLHHIGPTTVDNIIFRFFLTVPKLGLCFKMLLRRRNALPLTNDDTTSEPIGNSKIIGRWKSRSVDDGRKKGA</sequence>
<keyword evidence="2" id="KW-1185">Reference proteome</keyword>
<dbReference type="Proteomes" id="UP001234178">
    <property type="component" value="Unassembled WGS sequence"/>
</dbReference>